<accession>A0A816ZIG2</accession>
<organism evidence="2 3">
    <name type="scientific">Rotaria magnacalcarata</name>
    <dbReference type="NCBI Taxonomy" id="392030"/>
    <lineage>
        <taxon>Eukaryota</taxon>
        <taxon>Metazoa</taxon>
        <taxon>Spiralia</taxon>
        <taxon>Gnathifera</taxon>
        <taxon>Rotifera</taxon>
        <taxon>Eurotatoria</taxon>
        <taxon>Bdelloidea</taxon>
        <taxon>Philodinida</taxon>
        <taxon>Philodinidae</taxon>
        <taxon>Rotaria</taxon>
    </lineage>
</organism>
<evidence type="ECO:0000256" key="1">
    <source>
        <dbReference type="SAM" id="MobiDB-lite"/>
    </source>
</evidence>
<feature type="compositionally biased region" description="Polar residues" evidence="1">
    <location>
        <begin position="346"/>
        <end position="355"/>
    </location>
</feature>
<reference evidence="2" key="1">
    <citation type="submission" date="2021-02" db="EMBL/GenBank/DDBJ databases">
        <authorList>
            <person name="Nowell W R."/>
        </authorList>
    </citation>
    <scope>NUCLEOTIDE SEQUENCE</scope>
</reference>
<feature type="region of interest" description="Disordered" evidence="1">
    <location>
        <begin position="327"/>
        <end position="355"/>
    </location>
</feature>
<feature type="region of interest" description="Disordered" evidence="1">
    <location>
        <begin position="111"/>
        <end position="165"/>
    </location>
</feature>
<proteinExistence type="predicted"/>
<sequence>MSYVAIEFFIYVLPTAECSQIPQTFPLTDCMEAQVSVPINFTLYTMNFCNKSKIIVIELILTADIPGMQVSSLVNSTTNSSLAYVTVAEKVQSNPYCATLIVTISTPCVTTTTTSTSTSTTTSTASETTTTSSTTTSTTTTTTSEKTTTTTTTSTETTTTMPTTTTNTTLATTATTTTATTATTISVTTATTTSTTSRTSVFRTTAKPVGIVVSRRRRQTEAKNNLWEQNCVSSDPKEITKLSPWKKLKNNLKRRQSRGKYRTLRIPRSTSKYKSTMFPPCRQSNHQDPIINMAPAKDSTKAVSVSAIDKETIISVGRVRLEEIAKSPKGNNVSIKAQYRQDSTEDASTVENPLT</sequence>
<name>A0A816ZIG2_9BILA</name>
<protein>
    <submittedName>
        <fullName evidence="2">Uncharacterized protein</fullName>
    </submittedName>
</protein>
<evidence type="ECO:0000313" key="2">
    <source>
        <dbReference type="EMBL" id="CAF2214553.1"/>
    </source>
</evidence>
<comment type="caution">
    <text evidence="2">The sequence shown here is derived from an EMBL/GenBank/DDBJ whole genome shotgun (WGS) entry which is preliminary data.</text>
</comment>
<evidence type="ECO:0000313" key="3">
    <source>
        <dbReference type="Proteomes" id="UP000663824"/>
    </source>
</evidence>
<dbReference type="AlphaFoldDB" id="A0A816ZIG2"/>
<dbReference type="EMBL" id="CAJNRE010019883">
    <property type="protein sequence ID" value="CAF2214553.1"/>
    <property type="molecule type" value="Genomic_DNA"/>
</dbReference>
<dbReference type="Proteomes" id="UP000663824">
    <property type="component" value="Unassembled WGS sequence"/>
</dbReference>
<gene>
    <name evidence="2" type="ORF">MBJ925_LOCUS36059</name>
</gene>